<evidence type="ECO:0000313" key="4">
    <source>
        <dbReference type="EMBL" id="KAE8731455.1"/>
    </source>
</evidence>
<evidence type="ECO:0000313" key="5">
    <source>
        <dbReference type="Proteomes" id="UP000436088"/>
    </source>
</evidence>
<evidence type="ECO:0000256" key="2">
    <source>
        <dbReference type="SAM" id="Phobius"/>
    </source>
</evidence>
<evidence type="ECO:0000256" key="1">
    <source>
        <dbReference type="SAM" id="MobiDB-lite"/>
    </source>
</evidence>
<dbReference type="SUPFAM" id="SSF53098">
    <property type="entry name" value="Ribonuclease H-like"/>
    <property type="match status" value="1"/>
</dbReference>
<reference evidence="4" key="1">
    <citation type="submission" date="2019-09" db="EMBL/GenBank/DDBJ databases">
        <title>Draft genome information of white flower Hibiscus syriacus.</title>
        <authorList>
            <person name="Kim Y.-M."/>
        </authorList>
    </citation>
    <scope>NUCLEOTIDE SEQUENCE [LARGE SCALE GENOMIC DNA]</scope>
    <source>
        <strain evidence="4">YM2019G1</strain>
    </source>
</reference>
<dbReference type="CDD" id="cd09272">
    <property type="entry name" value="RNase_HI_RT_Ty1"/>
    <property type="match status" value="1"/>
</dbReference>
<protein>
    <recommendedName>
        <fullName evidence="3">Integrase catalytic domain-containing protein</fullName>
    </recommendedName>
</protein>
<dbReference type="Proteomes" id="UP000436088">
    <property type="component" value="Unassembled WGS sequence"/>
</dbReference>
<dbReference type="InterPro" id="IPR001584">
    <property type="entry name" value="Integrase_cat-core"/>
</dbReference>
<feature type="compositionally biased region" description="Basic and acidic residues" evidence="1">
    <location>
        <begin position="196"/>
        <end position="212"/>
    </location>
</feature>
<dbReference type="PANTHER" id="PTHR11439">
    <property type="entry name" value="GAG-POL-RELATED RETROTRANSPOSON"/>
    <property type="match status" value="1"/>
</dbReference>
<dbReference type="InterPro" id="IPR036397">
    <property type="entry name" value="RNaseH_sf"/>
</dbReference>
<organism evidence="4 5">
    <name type="scientific">Hibiscus syriacus</name>
    <name type="common">Rose of Sharon</name>
    <dbReference type="NCBI Taxonomy" id="106335"/>
    <lineage>
        <taxon>Eukaryota</taxon>
        <taxon>Viridiplantae</taxon>
        <taxon>Streptophyta</taxon>
        <taxon>Embryophyta</taxon>
        <taxon>Tracheophyta</taxon>
        <taxon>Spermatophyta</taxon>
        <taxon>Magnoliopsida</taxon>
        <taxon>eudicotyledons</taxon>
        <taxon>Gunneridae</taxon>
        <taxon>Pentapetalae</taxon>
        <taxon>rosids</taxon>
        <taxon>malvids</taxon>
        <taxon>Malvales</taxon>
        <taxon>Malvaceae</taxon>
        <taxon>Malvoideae</taxon>
        <taxon>Hibiscus</taxon>
    </lineage>
</organism>
<evidence type="ECO:0000259" key="3">
    <source>
        <dbReference type="PROSITE" id="PS50994"/>
    </source>
</evidence>
<sequence>MLWRLPAAIHEAQVFVFYLPCFIVLCFLIWYVFFLEFKFVFLLNMVDLMADPTRENGSHINSLMSYTTTRSSWFLGKQDKLLASWLLTTCKISSLRHTLHSKGSLACLFMNFSKSQRCCDLLNASGSVVTEQEHVSVILAGLTMEFESVIAIASKEEVSLDTLTEILLDCEARHKMFLGEGLSANVVQLKPNGELSVKDSTDNHSSQVRDQHGGGYRGRGRGRSYNSNRPQCQLFVSIVITLVLVTLVLQLELFENDQMIRVLISVNPLHGDIGMAMGRIRGMVYTGDNALHMGNGDGIKIAHDAQTRQVLLRRRLIDEGFYQLLPCAEACSNAQLNHVAVISDPMDLWHRRLGHASSDLVVSDVWGHAPVIIHMVFILCVIVDIASRYTWVYLLKRKSEALQIDGGGEYQSLKGWLQQNGVEHRISCPGTSEQNSRAERKYRHIVEMGLTMLAQSSLPLKCYSSSHKGYQCLDDDGRVIISRHVVFDKHVFPFQQRCNISANSSCSPGVTEGLLPIVTTSVSRPSGVNEGTTSHTVDSSFTDGLLLPVEQIVADSVDTNGTTPSYAVEYCLMRSRLLQTRQMLLCVLHHLGLLLKSGSNASNAHRLVVEACLRAPRAWFESLKGYLISKGLVCQDQMPPCSFEEPVCVEPTKYMLDLLQMSGFATAKELHTPMGTSDYGLRFLSSSRLSLVGFADVNWGADVDDRRSISGYCIYFGGNLASWSSRKQQVVARSTAEAEYRNVASAASESCGLCLCSKTCSALSWKTNLWCDNTSTVDQLAVASTRGSSIRVGGNVSICELHEECSSESKAEM</sequence>
<dbReference type="PROSITE" id="PS50994">
    <property type="entry name" value="INTEGRASE"/>
    <property type="match status" value="1"/>
</dbReference>
<feature type="region of interest" description="Disordered" evidence="1">
    <location>
        <begin position="195"/>
        <end position="225"/>
    </location>
</feature>
<dbReference type="GO" id="GO:0015074">
    <property type="term" value="P:DNA integration"/>
    <property type="evidence" value="ECO:0007669"/>
    <property type="project" value="InterPro"/>
</dbReference>
<proteinExistence type="predicted"/>
<feature type="domain" description="Integrase catalytic" evidence="3">
    <location>
        <begin position="341"/>
        <end position="448"/>
    </location>
</feature>
<dbReference type="InterPro" id="IPR012337">
    <property type="entry name" value="RNaseH-like_sf"/>
</dbReference>
<dbReference type="EMBL" id="VEPZ02000196">
    <property type="protein sequence ID" value="KAE8731455.1"/>
    <property type="molecule type" value="Genomic_DNA"/>
</dbReference>
<dbReference type="PANTHER" id="PTHR11439:SF467">
    <property type="entry name" value="INTEGRASE CATALYTIC DOMAIN-CONTAINING PROTEIN"/>
    <property type="match status" value="1"/>
</dbReference>
<dbReference type="InterPro" id="IPR057670">
    <property type="entry name" value="SH3_retrovirus"/>
</dbReference>
<dbReference type="Pfam" id="PF25597">
    <property type="entry name" value="SH3_retrovirus"/>
    <property type="match status" value="1"/>
</dbReference>
<keyword evidence="5" id="KW-1185">Reference proteome</keyword>
<name>A0A6A3CPN8_HIBSY</name>
<keyword evidence="2" id="KW-0812">Transmembrane</keyword>
<feature type="transmembrane region" description="Helical" evidence="2">
    <location>
        <begin position="12"/>
        <end position="35"/>
    </location>
</feature>
<keyword evidence="2" id="KW-1133">Transmembrane helix</keyword>
<accession>A0A6A3CPN8</accession>
<dbReference type="GO" id="GO:0003676">
    <property type="term" value="F:nucleic acid binding"/>
    <property type="evidence" value="ECO:0007669"/>
    <property type="project" value="InterPro"/>
</dbReference>
<keyword evidence="2" id="KW-0472">Membrane</keyword>
<comment type="caution">
    <text evidence="4">The sequence shown here is derived from an EMBL/GenBank/DDBJ whole genome shotgun (WGS) entry which is preliminary data.</text>
</comment>
<dbReference type="Gene3D" id="3.30.420.10">
    <property type="entry name" value="Ribonuclease H-like superfamily/Ribonuclease H"/>
    <property type="match status" value="1"/>
</dbReference>
<dbReference type="AlphaFoldDB" id="A0A6A3CPN8"/>
<gene>
    <name evidence="4" type="ORF">F3Y22_tig00002840pilonHSYRG01377</name>
</gene>